<dbReference type="Gene3D" id="3.40.190.10">
    <property type="entry name" value="Periplasmic binding protein-like II"/>
    <property type="match status" value="2"/>
</dbReference>
<dbReference type="EMBL" id="QJSP01000010">
    <property type="protein sequence ID" value="PYE15386.1"/>
    <property type="molecule type" value="Genomic_DNA"/>
</dbReference>
<dbReference type="Pfam" id="PF13343">
    <property type="entry name" value="SBP_bac_6"/>
    <property type="match status" value="1"/>
</dbReference>
<accession>A0A318RH97</accession>
<dbReference type="PIRSF" id="PIRSF002825">
    <property type="entry name" value="CfbpA"/>
    <property type="match status" value="1"/>
</dbReference>
<feature type="binding site" evidence="4">
    <location>
        <position position="232"/>
    </location>
    <ligand>
        <name>Fe cation</name>
        <dbReference type="ChEBI" id="CHEBI:24875"/>
    </ligand>
</feature>
<dbReference type="GO" id="GO:0006826">
    <property type="term" value="P:iron ion transport"/>
    <property type="evidence" value="ECO:0007669"/>
    <property type="project" value="UniProtKB-KW"/>
</dbReference>
<dbReference type="AlphaFoldDB" id="A0A318RH97"/>
<dbReference type="GO" id="GO:0030288">
    <property type="term" value="C:outer membrane-bounded periplasmic space"/>
    <property type="evidence" value="ECO:0007669"/>
    <property type="project" value="TreeGrafter"/>
</dbReference>
<evidence type="ECO:0000256" key="1">
    <source>
        <dbReference type="ARBA" id="ARBA00008520"/>
    </source>
</evidence>
<comment type="similarity">
    <text evidence="1">Belongs to the bacterial solute-binding protein 1 family.</text>
</comment>
<sequence>MTLVRRVVSLAVVSAVLAITVACGAGDNGSNLQGRESILVYSGRDEGLVAPMIEILSGDLGFTVDVDYSGNTHAQADRLLAEGDDTPAEVFFGQDAAALGMLDQREMLEKLPDDILGMVPARYRSNDGTWIATSARERVLVYNTVQATATQLPAGIDGLLDPRWRGRIAYAPTNASFQSFVTALRVARGDEAARRWLTDFVANDPIPLADNGSVVQAVTAGQAALGLTNHYYWYPLVLAGGAGSPVGLHRFSAGDPGALVNVAGAGVVKHSDNKPQAIEFLRALLSEGAQTYFADEAAEYPVVSGVTSSTYELPPLEEVAGLDIDLDELASVAQTRTMLSEVGML</sequence>
<protein>
    <submittedName>
        <fullName evidence="6">Iron(III) transport system substrate-binding protein</fullName>
    </submittedName>
</protein>
<evidence type="ECO:0000313" key="6">
    <source>
        <dbReference type="EMBL" id="PYE15386.1"/>
    </source>
</evidence>
<dbReference type="InterPro" id="IPR026045">
    <property type="entry name" value="Ferric-bd"/>
</dbReference>
<keyword evidence="4" id="KW-0479">Metal-binding</keyword>
<evidence type="ECO:0000313" key="7">
    <source>
        <dbReference type="Proteomes" id="UP000247591"/>
    </source>
</evidence>
<gene>
    <name evidence="6" type="ORF">DFR67_11046</name>
</gene>
<name>A0A318RH97_WILLI</name>
<dbReference type="SUPFAM" id="SSF53850">
    <property type="entry name" value="Periplasmic binding protein-like II"/>
    <property type="match status" value="1"/>
</dbReference>
<evidence type="ECO:0000256" key="2">
    <source>
        <dbReference type="ARBA" id="ARBA00022496"/>
    </source>
</evidence>
<feature type="signal peptide" evidence="5">
    <location>
        <begin position="1"/>
        <end position="25"/>
    </location>
</feature>
<dbReference type="PROSITE" id="PS51257">
    <property type="entry name" value="PROKAR_LIPOPROTEIN"/>
    <property type="match status" value="1"/>
</dbReference>
<dbReference type="PANTHER" id="PTHR30006:SF15">
    <property type="entry name" value="IRON-UTILIZATION PERIPLASMIC PROTEIN"/>
    <property type="match status" value="1"/>
</dbReference>
<keyword evidence="2" id="KW-0813">Transport</keyword>
<dbReference type="GO" id="GO:0046872">
    <property type="term" value="F:metal ion binding"/>
    <property type="evidence" value="ECO:0007669"/>
    <property type="project" value="UniProtKB-KW"/>
</dbReference>
<dbReference type="RefSeq" id="WP_146240468.1">
    <property type="nucleotide sequence ID" value="NZ_QJSP01000010.1"/>
</dbReference>
<organism evidence="6 7">
    <name type="scientific">Williamsia limnetica</name>
    <dbReference type="NCBI Taxonomy" id="882452"/>
    <lineage>
        <taxon>Bacteria</taxon>
        <taxon>Bacillati</taxon>
        <taxon>Actinomycetota</taxon>
        <taxon>Actinomycetes</taxon>
        <taxon>Mycobacteriales</taxon>
        <taxon>Nocardiaceae</taxon>
        <taxon>Williamsia</taxon>
    </lineage>
</organism>
<dbReference type="PANTHER" id="PTHR30006">
    <property type="entry name" value="THIAMINE-BINDING PERIPLASMIC PROTEIN-RELATED"/>
    <property type="match status" value="1"/>
</dbReference>
<evidence type="ECO:0000256" key="5">
    <source>
        <dbReference type="SAM" id="SignalP"/>
    </source>
</evidence>
<keyword evidence="4" id="KW-0408">Iron</keyword>
<keyword evidence="2" id="KW-0406">Ion transport</keyword>
<dbReference type="Proteomes" id="UP000247591">
    <property type="component" value="Unassembled WGS sequence"/>
</dbReference>
<keyword evidence="2" id="KW-0410">Iron transport</keyword>
<keyword evidence="7" id="KW-1185">Reference proteome</keyword>
<feature type="binding site" evidence="4">
    <location>
        <position position="231"/>
    </location>
    <ligand>
        <name>Fe cation</name>
        <dbReference type="ChEBI" id="CHEBI:24875"/>
    </ligand>
</feature>
<comment type="caution">
    <text evidence="6">The sequence shown here is derived from an EMBL/GenBank/DDBJ whole genome shotgun (WGS) entry which is preliminary data.</text>
</comment>
<reference evidence="6 7" key="1">
    <citation type="submission" date="2018-06" db="EMBL/GenBank/DDBJ databases">
        <title>Genomic Encyclopedia of Type Strains, Phase IV (KMG-IV): sequencing the most valuable type-strain genomes for metagenomic binning, comparative biology and taxonomic classification.</title>
        <authorList>
            <person name="Goeker M."/>
        </authorList>
    </citation>
    <scope>NUCLEOTIDE SEQUENCE [LARGE SCALE GENOMIC DNA]</scope>
    <source>
        <strain evidence="6 7">DSM 45521</strain>
    </source>
</reference>
<keyword evidence="3 5" id="KW-0732">Signal</keyword>
<evidence type="ECO:0000256" key="3">
    <source>
        <dbReference type="ARBA" id="ARBA00022729"/>
    </source>
</evidence>
<proteinExistence type="inferred from homology"/>
<dbReference type="OrthoDB" id="9769567at2"/>
<evidence type="ECO:0000256" key="4">
    <source>
        <dbReference type="PIRSR" id="PIRSR002825-1"/>
    </source>
</evidence>
<feature type="chain" id="PRO_5039683778" evidence="5">
    <location>
        <begin position="26"/>
        <end position="345"/>
    </location>
</feature>